<dbReference type="CDD" id="cd01127">
    <property type="entry name" value="TrwB_TraG_TraD_VirD4"/>
    <property type="match status" value="1"/>
</dbReference>
<feature type="domain" description="AAA+ ATPase" evidence="5">
    <location>
        <begin position="499"/>
        <end position="761"/>
    </location>
</feature>
<dbReference type="AlphaFoldDB" id="A0A0R3NFG5"/>
<protein>
    <submittedName>
        <fullName evidence="6">Conjugal transfer protein TrbE</fullName>
    </submittedName>
</protein>
<dbReference type="InterPro" id="IPR027417">
    <property type="entry name" value="P-loop_NTPase"/>
</dbReference>
<organism evidence="6 7">
    <name type="scientific">Bradyrhizobium retamae</name>
    <dbReference type="NCBI Taxonomy" id="1300035"/>
    <lineage>
        <taxon>Bacteria</taxon>
        <taxon>Pseudomonadati</taxon>
        <taxon>Pseudomonadota</taxon>
        <taxon>Alphaproteobacteria</taxon>
        <taxon>Hyphomicrobiales</taxon>
        <taxon>Nitrobacteraceae</taxon>
        <taxon>Bradyrhizobium</taxon>
    </lineage>
</organism>
<dbReference type="InterPro" id="IPR043964">
    <property type="entry name" value="P-loop_TraG"/>
</dbReference>
<keyword evidence="3" id="KW-0067">ATP-binding</keyword>
<feature type="region of interest" description="Disordered" evidence="4">
    <location>
        <begin position="181"/>
        <end position="208"/>
    </location>
</feature>
<proteinExistence type="inferred from homology"/>
<dbReference type="NCBIfam" id="NF010447">
    <property type="entry name" value="PRK13873.1"/>
    <property type="match status" value="1"/>
</dbReference>
<dbReference type="Gene3D" id="3.40.50.300">
    <property type="entry name" value="P-loop containing nucleotide triphosphate hydrolases"/>
    <property type="match status" value="2"/>
</dbReference>
<gene>
    <name evidence="6" type="ORF">CQ13_18510</name>
</gene>
<dbReference type="InterPro" id="IPR018145">
    <property type="entry name" value="CagE_TrbE_VirB_cntrl_dom"/>
</dbReference>
<evidence type="ECO:0000313" key="7">
    <source>
        <dbReference type="Proteomes" id="UP000052023"/>
    </source>
</evidence>
<evidence type="ECO:0000313" key="6">
    <source>
        <dbReference type="EMBL" id="KRR29167.1"/>
    </source>
</evidence>
<evidence type="ECO:0000256" key="2">
    <source>
        <dbReference type="ARBA" id="ARBA00022741"/>
    </source>
</evidence>
<dbReference type="SUPFAM" id="SSF52540">
    <property type="entry name" value="P-loop containing nucleoside triphosphate hydrolases"/>
    <property type="match status" value="1"/>
</dbReference>
<evidence type="ECO:0000256" key="1">
    <source>
        <dbReference type="ARBA" id="ARBA00006512"/>
    </source>
</evidence>
<dbReference type="InterPro" id="IPR003593">
    <property type="entry name" value="AAA+_ATPase"/>
</dbReference>
<dbReference type="Proteomes" id="UP000052023">
    <property type="component" value="Unassembled WGS sequence"/>
</dbReference>
<dbReference type="SMART" id="SM00382">
    <property type="entry name" value="AAA"/>
    <property type="match status" value="1"/>
</dbReference>
<comment type="caution">
    <text evidence="6">The sequence shown here is derived from an EMBL/GenBank/DDBJ whole genome shotgun (WGS) entry which is preliminary data.</text>
</comment>
<dbReference type="PANTHER" id="PTHR30121">
    <property type="entry name" value="UNCHARACTERIZED PROTEIN YJGR-RELATED"/>
    <property type="match status" value="1"/>
</dbReference>
<dbReference type="GO" id="GO:0005524">
    <property type="term" value="F:ATP binding"/>
    <property type="evidence" value="ECO:0007669"/>
    <property type="project" value="UniProtKB-KW"/>
</dbReference>
<evidence type="ECO:0000256" key="3">
    <source>
        <dbReference type="ARBA" id="ARBA00022840"/>
    </source>
</evidence>
<comment type="similarity">
    <text evidence="1">Belongs to the TrbE/VirB4 family.</text>
</comment>
<name>A0A0R3NFG5_9BRAD</name>
<evidence type="ECO:0000259" key="5">
    <source>
        <dbReference type="SMART" id="SM00382"/>
    </source>
</evidence>
<dbReference type="InterPro" id="IPR051162">
    <property type="entry name" value="T4SS_component"/>
</dbReference>
<evidence type="ECO:0000256" key="4">
    <source>
        <dbReference type="SAM" id="MobiDB-lite"/>
    </source>
</evidence>
<dbReference type="Pfam" id="PF19044">
    <property type="entry name" value="P-loop_TraG"/>
    <property type="match status" value="1"/>
</dbReference>
<dbReference type="OrthoDB" id="9816422at2"/>
<dbReference type="PANTHER" id="PTHR30121:SF12">
    <property type="entry name" value="TYPE IV SECRETION SYSTEM PROTEIN CAGE"/>
    <property type="match status" value="1"/>
</dbReference>
<sequence length="865" mass="95758">MLNLREFRSHAHRLADWLPWACLVAPGIVLNKDGSFQRTVRYRGPDLDSATEAELMSAASRVNNVLKRFGSGWALFFDATRIPASDYPRSQFPDAVSWLVDEERRASFEGTADTAWSDPSRHGGQHFESVSHLTFMYLPPVERVSRLEALFLENPGNQTAGPKLLSRLFRREQATRSQLVADHDAPGHNGVSDGQPAQRAARPDRAGPYQEHLQRFIQETDRAIDLLSSVLPEIAALDDKDTLTYLHSCVSTKRHPVSVPEIPAYLDAFLSDEPLTGGLSPAIGRSHLRTVTVLGFPAVTFPGVLDDLNRLGVAYRWATRFLPLDRTQAQAALSRYRRQWFAKRKSLGAILKEVMFNEQAALLDTDADNKAVDADAALQELGDDLVAFGYITTTVTVHDEDSYAADEKIRAVERAINSRGFTTIRENVNAVEAWLGSLPGQAYANLRQPIVHTLNLAHMCPLSAVWAGEARCEHLDGPPLLLAKTKGATPFRLTLHVGDVGHSLIVGPTGAGKSVLLSVLALQFRRYQRSQLVIFDKGRSARAATLALGGAWYELGVKGGLAFQPLRDVDDEGARLWALDWLCGVLAHERVLITPEVKETIWSALKCLGSAPVAERTMTGLVALLARDALRQALTPYTLEGPYGRFLDADADRLSSADVLTFEMEELMALPGLVAPVLTYLFHALEARFDGRPTLLVLDEAWLFLDDPLFVDRIREWLKTLRKKNVAVVFATQSLSDIADSQIAPAIIESCPTRIFLPNPRALEPAQSETYRRFGLNDTQVRLIAEAFPKRDYYLQSRAGNRLFELGLGPIALAFAAASSPDDQRLIEALLAKFGHSQFAEHYLAARDLQWAANLISTFEHVRDA</sequence>
<reference evidence="6 7" key="1">
    <citation type="submission" date="2014-03" db="EMBL/GenBank/DDBJ databases">
        <title>Bradyrhizobium valentinum sp. nov., isolated from effective nodules of Lupinus mariae-josephae, a lupine endemic of basic-lime soils in Eastern Spain.</title>
        <authorList>
            <person name="Duran D."/>
            <person name="Rey L."/>
            <person name="Navarro A."/>
            <person name="Busquets A."/>
            <person name="Imperial J."/>
            <person name="Ruiz-Argueso T."/>
        </authorList>
    </citation>
    <scope>NUCLEOTIDE SEQUENCE [LARGE SCALE GENOMIC DNA]</scope>
    <source>
        <strain evidence="6 7">Ro19</strain>
    </source>
</reference>
<dbReference type="RefSeq" id="WP_057842503.1">
    <property type="nucleotide sequence ID" value="NZ_LLYA01000046.1"/>
</dbReference>
<keyword evidence="7" id="KW-1185">Reference proteome</keyword>
<dbReference type="EMBL" id="LLYA01000046">
    <property type="protein sequence ID" value="KRR29167.1"/>
    <property type="molecule type" value="Genomic_DNA"/>
</dbReference>
<dbReference type="Pfam" id="PF03135">
    <property type="entry name" value="CagE_TrbE_VirB"/>
    <property type="match status" value="1"/>
</dbReference>
<accession>A0A0R3NFG5</accession>
<keyword evidence="2" id="KW-0547">Nucleotide-binding</keyword>